<dbReference type="KEGG" id="dfe:Dfer_1661"/>
<organism evidence="9 10">
    <name type="scientific">Dyadobacter fermentans (strain ATCC 700827 / DSM 18053 / CIP 107007 / KCTC 52180 / NS114)</name>
    <dbReference type="NCBI Taxonomy" id="471854"/>
    <lineage>
        <taxon>Bacteria</taxon>
        <taxon>Pseudomonadati</taxon>
        <taxon>Bacteroidota</taxon>
        <taxon>Cytophagia</taxon>
        <taxon>Cytophagales</taxon>
        <taxon>Spirosomataceae</taxon>
        <taxon>Dyadobacter</taxon>
    </lineage>
</organism>
<dbReference type="GO" id="GO:0016036">
    <property type="term" value="P:cellular response to phosphate starvation"/>
    <property type="evidence" value="ECO:0007669"/>
    <property type="project" value="TreeGrafter"/>
</dbReference>
<dbReference type="InterPro" id="IPR036890">
    <property type="entry name" value="HATPase_C_sf"/>
</dbReference>
<evidence type="ECO:0000256" key="2">
    <source>
        <dbReference type="ARBA" id="ARBA00012438"/>
    </source>
</evidence>
<protein>
    <recommendedName>
        <fullName evidence="2">histidine kinase</fullName>
        <ecNumber evidence="2">2.7.13.3</ecNumber>
    </recommendedName>
</protein>
<dbReference type="InterPro" id="IPR003594">
    <property type="entry name" value="HATPase_dom"/>
</dbReference>
<evidence type="ECO:0000256" key="5">
    <source>
        <dbReference type="ARBA" id="ARBA00022777"/>
    </source>
</evidence>
<dbReference type="Gene3D" id="1.10.287.130">
    <property type="match status" value="1"/>
</dbReference>
<keyword evidence="5 9" id="KW-0418">Kinase</keyword>
<dbReference type="HOGENOM" id="CLU_681008_0_0_10"/>
<sequence length="404" mass="45723">MNTHLHKAGLAVAASIPLFVLPARISEGQLNDPVNLIGSEIVIFLMSLTCWYSIHYIRRRVKSWKGIVLSVLCCCFWSNVFFFTFNPYFKDFPFRTSRSFSMRVMMLSSRGVLMSIVLIPAAVYLKRDYEARFQRRENERLALERIKVENELLEEAVAERTHALHQTLHSLEESQQSLKHQLYVQSRLVASITHDIGAPFNYLLMVSRNICELLQRQEYDTVETHSIELTKSLETMYGYVKNLLEFTKLPVEHKLSRLETIHLGQLVVQKSALFKGVINSQGNTLELELNAAAGIVSNPGLLGVVLHNLIDNANKHTRNGRIVIRSAMQHEQAHLSIENTGNQVPPAIVQWFNSKTGEPVLQRDIAPLAGIGLILVKEISTMLGIAVCMRSDERSTAVELAFQS</sequence>
<dbReference type="InterPro" id="IPR050351">
    <property type="entry name" value="BphY/WalK/GraS-like"/>
</dbReference>
<feature type="domain" description="Histidine kinase" evidence="8">
    <location>
        <begin position="191"/>
        <end position="404"/>
    </location>
</feature>
<keyword evidence="4" id="KW-0808">Transferase</keyword>
<dbReference type="GO" id="GO:0004721">
    <property type="term" value="F:phosphoprotein phosphatase activity"/>
    <property type="evidence" value="ECO:0007669"/>
    <property type="project" value="TreeGrafter"/>
</dbReference>
<dbReference type="eggNOG" id="COG4191">
    <property type="taxonomic scope" value="Bacteria"/>
</dbReference>
<dbReference type="SUPFAM" id="SSF47384">
    <property type="entry name" value="Homodimeric domain of signal transducing histidine kinase"/>
    <property type="match status" value="1"/>
</dbReference>
<dbReference type="GO" id="GO:0005886">
    <property type="term" value="C:plasma membrane"/>
    <property type="evidence" value="ECO:0007669"/>
    <property type="project" value="TreeGrafter"/>
</dbReference>
<keyword evidence="10" id="KW-1185">Reference proteome</keyword>
<accession>C6VST1</accession>
<dbReference type="STRING" id="471854.Dfer_1661"/>
<evidence type="ECO:0000256" key="7">
    <source>
        <dbReference type="SAM" id="Phobius"/>
    </source>
</evidence>
<dbReference type="AlphaFoldDB" id="C6VST1"/>
<feature type="transmembrane region" description="Helical" evidence="7">
    <location>
        <begin position="66"/>
        <end position="85"/>
    </location>
</feature>
<gene>
    <name evidence="9" type="ordered locus">Dfer_1661</name>
</gene>
<dbReference type="OrthoDB" id="900403at2"/>
<feature type="transmembrane region" description="Helical" evidence="7">
    <location>
        <begin position="105"/>
        <end position="125"/>
    </location>
</feature>
<keyword evidence="6" id="KW-0902">Two-component regulatory system</keyword>
<keyword evidence="3" id="KW-0597">Phosphoprotein</keyword>
<dbReference type="InterPro" id="IPR005467">
    <property type="entry name" value="His_kinase_dom"/>
</dbReference>
<dbReference type="RefSeq" id="WP_015811157.1">
    <property type="nucleotide sequence ID" value="NC_013037.1"/>
</dbReference>
<reference evidence="9 10" key="1">
    <citation type="journal article" date="2009" name="Stand. Genomic Sci.">
        <title>Complete genome sequence of Dyadobacter fermentans type strain (NS114).</title>
        <authorList>
            <person name="Lang E."/>
            <person name="Lapidus A."/>
            <person name="Chertkov O."/>
            <person name="Brettin T."/>
            <person name="Detter J.C."/>
            <person name="Han C."/>
            <person name="Copeland A."/>
            <person name="Glavina Del Rio T."/>
            <person name="Nolan M."/>
            <person name="Chen F."/>
            <person name="Lucas S."/>
            <person name="Tice H."/>
            <person name="Cheng J.F."/>
            <person name="Land M."/>
            <person name="Hauser L."/>
            <person name="Chang Y.J."/>
            <person name="Jeffries C.D."/>
            <person name="Kopitz M."/>
            <person name="Bruce D."/>
            <person name="Goodwin L."/>
            <person name="Pitluck S."/>
            <person name="Ovchinnikova G."/>
            <person name="Pati A."/>
            <person name="Ivanova N."/>
            <person name="Mavrommatis K."/>
            <person name="Chen A."/>
            <person name="Palaniappan K."/>
            <person name="Chain P."/>
            <person name="Bristow J."/>
            <person name="Eisen J.A."/>
            <person name="Markowitz V."/>
            <person name="Hugenholtz P."/>
            <person name="Goker M."/>
            <person name="Rohde M."/>
            <person name="Kyrpides N.C."/>
            <person name="Klenk H.P."/>
        </authorList>
    </citation>
    <scope>NUCLEOTIDE SEQUENCE [LARGE SCALE GENOMIC DNA]</scope>
    <source>
        <strain evidence="10">ATCC 700827 / DSM 18053 / CIP 107007 / KCTC 52180 / NS114</strain>
    </source>
</reference>
<evidence type="ECO:0000259" key="8">
    <source>
        <dbReference type="PROSITE" id="PS50109"/>
    </source>
</evidence>
<feature type="transmembrane region" description="Helical" evidence="7">
    <location>
        <begin position="36"/>
        <end position="54"/>
    </location>
</feature>
<evidence type="ECO:0000313" key="10">
    <source>
        <dbReference type="Proteomes" id="UP000002011"/>
    </source>
</evidence>
<evidence type="ECO:0000256" key="3">
    <source>
        <dbReference type="ARBA" id="ARBA00022553"/>
    </source>
</evidence>
<evidence type="ECO:0000256" key="6">
    <source>
        <dbReference type="ARBA" id="ARBA00023012"/>
    </source>
</evidence>
<dbReference type="Gene3D" id="3.30.565.10">
    <property type="entry name" value="Histidine kinase-like ATPase, C-terminal domain"/>
    <property type="match status" value="1"/>
</dbReference>
<dbReference type="PROSITE" id="PS50109">
    <property type="entry name" value="HIS_KIN"/>
    <property type="match status" value="1"/>
</dbReference>
<dbReference type="PANTHER" id="PTHR45453">
    <property type="entry name" value="PHOSPHATE REGULON SENSOR PROTEIN PHOR"/>
    <property type="match status" value="1"/>
</dbReference>
<dbReference type="GO" id="GO:0000155">
    <property type="term" value="F:phosphorelay sensor kinase activity"/>
    <property type="evidence" value="ECO:0007669"/>
    <property type="project" value="InterPro"/>
</dbReference>
<dbReference type="EMBL" id="CP001619">
    <property type="protein sequence ID" value="ACT92903.1"/>
    <property type="molecule type" value="Genomic_DNA"/>
</dbReference>
<proteinExistence type="predicted"/>
<dbReference type="PANTHER" id="PTHR45453:SF1">
    <property type="entry name" value="PHOSPHATE REGULON SENSOR PROTEIN PHOR"/>
    <property type="match status" value="1"/>
</dbReference>
<dbReference type="InterPro" id="IPR036097">
    <property type="entry name" value="HisK_dim/P_sf"/>
</dbReference>
<evidence type="ECO:0000256" key="1">
    <source>
        <dbReference type="ARBA" id="ARBA00000085"/>
    </source>
</evidence>
<keyword evidence="7" id="KW-0812">Transmembrane</keyword>
<dbReference type="EC" id="2.7.13.3" evidence="2"/>
<evidence type="ECO:0000313" key="9">
    <source>
        <dbReference type="EMBL" id="ACT92903.1"/>
    </source>
</evidence>
<keyword evidence="7" id="KW-1133">Transmembrane helix</keyword>
<evidence type="ECO:0000256" key="4">
    <source>
        <dbReference type="ARBA" id="ARBA00022679"/>
    </source>
</evidence>
<dbReference type="Pfam" id="PF02518">
    <property type="entry name" value="HATPase_c"/>
    <property type="match status" value="1"/>
</dbReference>
<name>C6VST1_DYAFD</name>
<keyword evidence="7" id="KW-0472">Membrane</keyword>
<dbReference type="SUPFAM" id="SSF55874">
    <property type="entry name" value="ATPase domain of HSP90 chaperone/DNA topoisomerase II/histidine kinase"/>
    <property type="match status" value="1"/>
</dbReference>
<dbReference type="Proteomes" id="UP000002011">
    <property type="component" value="Chromosome"/>
</dbReference>
<comment type="catalytic activity">
    <reaction evidence="1">
        <text>ATP + protein L-histidine = ADP + protein N-phospho-L-histidine.</text>
        <dbReference type="EC" id="2.7.13.3"/>
    </reaction>
</comment>